<name>R4XEA4_TAPDE</name>
<dbReference type="CDD" id="cd04476">
    <property type="entry name" value="RPA1_DBD_C"/>
    <property type="match status" value="1"/>
</dbReference>
<dbReference type="GO" id="GO:0008270">
    <property type="term" value="F:zinc ion binding"/>
    <property type="evidence" value="ECO:0007669"/>
    <property type="project" value="UniProtKB-KW"/>
</dbReference>
<feature type="region of interest" description="Disordered" evidence="10">
    <location>
        <begin position="117"/>
        <end position="168"/>
    </location>
</feature>
<evidence type="ECO:0000259" key="14">
    <source>
        <dbReference type="Pfam" id="PF16900"/>
    </source>
</evidence>
<dbReference type="eggNOG" id="KOG0851">
    <property type="taxonomic scope" value="Eukaryota"/>
</dbReference>
<dbReference type="PANTHER" id="PTHR47165:SF4">
    <property type="entry name" value="OS03G0429900 PROTEIN"/>
    <property type="match status" value="1"/>
</dbReference>
<dbReference type="GO" id="GO:0005662">
    <property type="term" value="C:DNA replication factor A complex"/>
    <property type="evidence" value="ECO:0007669"/>
    <property type="project" value="UniProtKB-ARBA"/>
</dbReference>
<evidence type="ECO:0000256" key="4">
    <source>
        <dbReference type="ARBA" id="ARBA00022723"/>
    </source>
</evidence>
<dbReference type="Proteomes" id="UP000013776">
    <property type="component" value="Unassembled WGS sequence"/>
</dbReference>
<dbReference type="CDD" id="cd04477">
    <property type="entry name" value="RPA1N"/>
    <property type="match status" value="1"/>
</dbReference>
<dbReference type="CDD" id="cd04474">
    <property type="entry name" value="RPA1_DBD_A"/>
    <property type="match status" value="1"/>
</dbReference>
<evidence type="ECO:0000256" key="7">
    <source>
        <dbReference type="ARBA" id="ARBA00023125"/>
    </source>
</evidence>
<dbReference type="InterPro" id="IPR047192">
    <property type="entry name" value="Euk_RPA1_DBD_C"/>
</dbReference>
<dbReference type="CDD" id="cd04475">
    <property type="entry name" value="RPA1_DBD_B"/>
    <property type="match status" value="1"/>
</dbReference>
<comment type="subcellular location">
    <subcellularLocation>
        <location evidence="1 9">Nucleus</location>
    </subcellularLocation>
</comment>
<evidence type="ECO:0000256" key="9">
    <source>
        <dbReference type="RuleBase" id="RU364130"/>
    </source>
</evidence>
<evidence type="ECO:0000256" key="8">
    <source>
        <dbReference type="ARBA" id="ARBA00023242"/>
    </source>
</evidence>
<evidence type="ECO:0000256" key="6">
    <source>
        <dbReference type="ARBA" id="ARBA00022833"/>
    </source>
</evidence>
<feature type="domain" description="Replication factor-A protein 1 N-terminal" evidence="12">
    <location>
        <begin position="7"/>
        <end position="103"/>
    </location>
</feature>
<dbReference type="FunFam" id="2.40.50.140:FF:000064">
    <property type="entry name" value="Replication protein A subunit"/>
    <property type="match status" value="1"/>
</dbReference>
<feature type="compositionally biased region" description="Polar residues" evidence="10">
    <location>
        <begin position="129"/>
        <end position="148"/>
    </location>
</feature>
<accession>R4XEA4</accession>
<evidence type="ECO:0000259" key="12">
    <source>
        <dbReference type="Pfam" id="PF04057"/>
    </source>
</evidence>
<evidence type="ECO:0000259" key="11">
    <source>
        <dbReference type="Pfam" id="PF01336"/>
    </source>
</evidence>
<sequence>MAHKLVPGSLRALVDTETDNPSRTTILQILQVKLLPSPSGGTERYRVVLSDGTNFIQAMVATQLNELVSSGRITKGALVKLVGFTINKMKERKIIIMLEAEPLEEPPIEKVGNPAALDPAGDNAAPSGNVKTEPNASTSTNFYGNNPAANVPKRQEAQATRGSTNGGTMGNTAIYPIEALSPYQNKWTIKARVITKSDIKQWHNQKGEGKLFSCTFMDESGEIRATGFNDAVDNLYEVLQEGQVYMISKCRVNIAKKQFSNVNNEYELMFERDTEISPCEDAEDVPQIKFSFLPLSQLDSVEKDATVDIIAVIKEIGEAGEITSKTTSKPYSKRDLSIVDESGFSVKLTVWGKQATTDFSLRGEEIVAWKGLRVSDFGGRTLSMSNSSLMQVNPEIPEAYSLKGWYEASGKSGNFNTHASTMALAGATGRQDPRKTLAQVKDENLGMGETPDYFATKATVVFIKQEGVSYPACRSEGCNKKVLEDGEGGWRCEKCDKSHASPEYRYIMTISVNDHTGQQWLSCFDDVGRQIMGMDATSLQKLKEEDEQAAAEVFQKGTGQTYVFRIQAKQDNYNGQVRVRFQVRGCAPLDFDAEMALLNEQIAAYDV</sequence>
<keyword evidence="8 9" id="KW-0539">Nucleus</keyword>
<dbReference type="STRING" id="1097556.R4XEA4"/>
<dbReference type="Pfam" id="PF04057">
    <property type="entry name" value="Rep-A_N"/>
    <property type="match status" value="1"/>
</dbReference>
<reference evidence="15 16" key="1">
    <citation type="journal article" date="2013" name="MBio">
        <title>Genome sequencing of the plant pathogen Taphrina deformans, the causal agent of peach leaf curl.</title>
        <authorList>
            <person name="Cisse O.H."/>
            <person name="Almeida J.M.G.C.F."/>
            <person name="Fonseca A."/>
            <person name="Kumar A.A."/>
            <person name="Salojaervi J."/>
            <person name="Overmyer K."/>
            <person name="Hauser P.M."/>
            <person name="Pagni M."/>
        </authorList>
    </citation>
    <scope>NUCLEOTIDE SEQUENCE [LARGE SCALE GENOMIC DNA]</scope>
    <source>
        <strain evidence="16">PYCC 5710 / ATCC 11124 / CBS 356.35 / IMI 108563 / JCM 9778 / NBRC 8474</strain>
    </source>
</reference>
<dbReference type="GO" id="GO:0006281">
    <property type="term" value="P:DNA repair"/>
    <property type="evidence" value="ECO:0007669"/>
    <property type="project" value="InterPro"/>
</dbReference>
<dbReference type="InterPro" id="IPR013955">
    <property type="entry name" value="Rep_factor-A_C"/>
</dbReference>
<feature type="domain" description="Replication factor A C-terminal" evidence="13">
    <location>
        <begin position="453"/>
        <end position="597"/>
    </location>
</feature>
<dbReference type="NCBIfam" id="TIGR00617">
    <property type="entry name" value="rpa1"/>
    <property type="match status" value="1"/>
</dbReference>
<dbReference type="Pfam" id="PF16900">
    <property type="entry name" value="REPA_OB_2"/>
    <property type="match status" value="1"/>
</dbReference>
<comment type="subunit">
    <text evidence="9">Component of the heterotrimeric canonical replication protein A complex (RPA).</text>
</comment>
<feature type="domain" description="OB" evidence="11">
    <location>
        <begin position="187"/>
        <end position="267"/>
    </location>
</feature>
<keyword evidence="5 9" id="KW-0863">Zinc-finger</keyword>
<keyword evidence="16" id="KW-1185">Reference proteome</keyword>
<keyword evidence="4 9" id="KW-0479">Metal-binding</keyword>
<dbReference type="InterPro" id="IPR031657">
    <property type="entry name" value="REPA_OB_2"/>
</dbReference>
<dbReference type="GO" id="GO:0006260">
    <property type="term" value="P:DNA replication"/>
    <property type="evidence" value="ECO:0007669"/>
    <property type="project" value="UniProtKB-KW"/>
</dbReference>
<evidence type="ECO:0000256" key="5">
    <source>
        <dbReference type="ARBA" id="ARBA00022771"/>
    </source>
</evidence>
<keyword evidence="7 9" id="KW-0238">DNA-binding</keyword>
<dbReference type="FunFam" id="2.40.50.140:FF:000090">
    <property type="entry name" value="Replication protein A subunit"/>
    <property type="match status" value="1"/>
</dbReference>
<dbReference type="EMBL" id="CAHR02000205">
    <property type="protein sequence ID" value="CCG84126.1"/>
    <property type="molecule type" value="Genomic_DNA"/>
</dbReference>
<keyword evidence="3 9" id="KW-0235">DNA replication</keyword>
<dbReference type="Pfam" id="PF01336">
    <property type="entry name" value="tRNA_anti-codon"/>
    <property type="match status" value="1"/>
</dbReference>
<comment type="function">
    <text evidence="9">As part of the replication protein A (RPA/RP-A), a single-stranded DNA-binding heterotrimeric complex, may play an essential role in DNA replication, recombination and repair. Binds and stabilizes single-stranded DNA intermediates, preventing complementary DNA reannealing and recruiting different proteins involved in DNA metabolism.</text>
</comment>
<dbReference type="GO" id="GO:0000781">
    <property type="term" value="C:chromosome, telomeric region"/>
    <property type="evidence" value="ECO:0007669"/>
    <property type="project" value="UniProtKB-ARBA"/>
</dbReference>
<dbReference type="FunFam" id="2.40.50.140:FF:000117">
    <property type="entry name" value="Replication protein A subunit"/>
    <property type="match status" value="1"/>
</dbReference>
<proteinExistence type="inferred from homology"/>
<dbReference type="InterPro" id="IPR007199">
    <property type="entry name" value="Rep_factor-A_N"/>
</dbReference>
<evidence type="ECO:0000256" key="10">
    <source>
        <dbReference type="SAM" id="MobiDB-lite"/>
    </source>
</evidence>
<dbReference type="GO" id="GO:0003697">
    <property type="term" value="F:single-stranded DNA binding"/>
    <property type="evidence" value="ECO:0007669"/>
    <property type="project" value="UniProtKB-ARBA"/>
</dbReference>
<organism evidence="15 16">
    <name type="scientific">Taphrina deformans (strain PYCC 5710 / ATCC 11124 / CBS 356.35 / IMI 108563 / JCM 9778 / NBRC 8474)</name>
    <name type="common">Peach leaf curl fungus</name>
    <name type="synonym">Lalaria deformans</name>
    <dbReference type="NCBI Taxonomy" id="1097556"/>
    <lineage>
        <taxon>Eukaryota</taxon>
        <taxon>Fungi</taxon>
        <taxon>Dikarya</taxon>
        <taxon>Ascomycota</taxon>
        <taxon>Taphrinomycotina</taxon>
        <taxon>Taphrinomycetes</taxon>
        <taxon>Taphrinales</taxon>
        <taxon>Taphrinaceae</taxon>
        <taxon>Taphrina</taxon>
    </lineage>
</organism>
<dbReference type="SUPFAM" id="SSF50249">
    <property type="entry name" value="Nucleic acid-binding proteins"/>
    <property type="match status" value="4"/>
</dbReference>
<dbReference type="InterPro" id="IPR004591">
    <property type="entry name" value="Rfa1"/>
</dbReference>
<dbReference type="Pfam" id="PF08646">
    <property type="entry name" value="Rep_fac-A_C"/>
    <property type="match status" value="1"/>
</dbReference>
<dbReference type="GO" id="GO:0006310">
    <property type="term" value="P:DNA recombination"/>
    <property type="evidence" value="ECO:0007669"/>
    <property type="project" value="InterPro"/>
</dbReference>
<dbReference type="PANTHER" id="PTHR47165">
    <property type="entry name" value="OS03G0429900 PROTEIN"/>
    <property type="match status" value="1"/>
</dbReference>
<dbReference type="VEuPathDB" id="FungiDB:TAPDE_004516"/>
<protein>
    <recommendedName>
        <fullName evidence="9">Replication protein A subunit</fullName>
    </recommendedName>
</protein>
<evidence type="ECO:0000313" key="15">
    <source>
        <dbReference type="EMBL" id="CCG84126.1"/>
    </source>
</evidence>
<evidence type="ECO:0000313" key="16">
    <source>
        <dbReference type="Proteomes" id="UP000013776"/>
    </source>
</evidence>
<dbReference type="Gene3D" id="2.40.50.140">
    <property type="entry name" value="Nucleic acid-binding proteins"/>
    <property type="match status" value="4"/>
</dbReference>
<comment type="similarity">
    <text evidence="2 9">Belongs to the replication factor A protein 1 family.</text>
</comment>
<evidence type="ECO:0000259" key="13">
    <source>
        <dbReference type="Pfam" id="PF08646"/>
    </source>
</evidence>
<evidence type="ECO:0000256" key="3">
    <source>
        <dbReference type="ARBA" id="ARBA00022705"/>
    </source>
</evidence>
<keyword evidence="6 9" id="KW-0862">Zinc</keyword>
<comment type="caution">
    <text evidence="15">The sequence shown here is derived from an EMBL/GenBank/DDBJ whole genome shotgun (WGS) entry which is preliminary data.</text>
</comment>
<dbReference type="InterPro" id="IPR004365">
    <property type="entry name" value="NA-bd_OB_tRNA"/>
</dbReference>
<gene>
    <name evidence="15" type="ORF">TAPDE_004516</name>
</gene>
<dbReference type="AlphaFoldDB" id="R4XEA4"/>
<feature type="domain" description="Replication protein A OB" evidence="14">
    <location>
        <begin position="295"/>
        <end position="393"/>
    </location>
</feature>
<evidence type="ECO:0000256" key="1">
    <source>
        <dbReference type="ARBA" id="ARBA00004123"/>
    </source>
</evidence>
<dbReference type="InterPro" id="IPR012340">
    <property type="entry name" value="NA-bd_OB-fold"/>
</dbReference>
<dbReference type="GO" id="GO:0007004">
    <property type="term" value="P:telomere maintenance via telomerase"/>
    <property type="evidence" value="ECO:0007669"/>
    <property type="project" value="UniProtKB-ARBA"/>
</dbReference>
<dbReference type="FunFam" id="2.40.50.140:FF:000041">
    <property type="entry name" value="Replication protein A subunit"/>
    <property type="match status" value="1"/>
</dbReference>
<dbReference type="OrthoDB" id="1751331at2759"/>
<evidence type="ECO:0000256" key="2">
    <source>
        <dbReference type="ARBA" id="ARBA00005690"/>
    </source>
</evidence>